<protein>
    <submittedName>
        <fullName evidence="2">Uncharacterized protein</fullName>
    </submittedName>
</protein>
<evidence type="ECO:0000313" key="3">
    <source>
        <dbReference type="Proteomes" id="UP000029725"/>
    </source>
</evidence>
<evidence type="ECO:0000313" key="2">
    <source>
        <dbReference type="EMBL" id="KGG51607.1"/>
    </source>
</evidence>
<feature type="compositionally biased region" description="Polar residues" evidence="1">
    <location>
        <begin position="71"/>
        <end position="81"/>
    </location>
</feature>
<dbReference type="RefSeq" id="XP_013238034.1">
    <property type="nucleotide sequence ID" value="XM_013382580.1"/>
</dbReference>
<keyword evidence="3" id="KW-1185">Reference proteome</keyword>
<proteinExistence type="predicted"/>
<name>A0A098VRE8_9MICR</name>
<dbReference type="Proteomes" id="UP000029725">
    <property type="component" value="Unassembled WGS sequence"/>
</dbReference>
<dbReference type="EMBL" id="JMKJ01000233">
    <property type="protein sequence ID" value="KGG51607.1"/>
    <property type="molecule type" value="Genomic_DNA"/>
</dbReference>
<organism evidence="2 3">
    <name type="scientific">Mitosporidium daphniae</name>
    <dbReference type="NCBI Taxonomy" id="1485682"/>
    <lineage>
        <taxon>Eukaryota</taxon>
        <taxon>Fungi</taxon>
        <taxon>Fungi incertae sedis</taxon>
        <taxon>Microsporidia</taxon>
        <taxon>Mitosporidium</taxon>
    </lineage>
</organism>
<gene>
    <name evidence="2" type="ORF">DI09_30p230</name>
</gene>
<comment type="caution">
    <text evidence="2">The sequence shown here is derived from an EMBL/GenBank/DDBJ whole genome shotgun (WGS) entry which is preliminary data.</text>
</comment>
<feature type="compositionally biased region" description="Polar residues" evidence="1">
    <location>
        <begin position="34"/>
        <end position="44"/>
    </location>
</feature>
<sequence length="206" mass="24004">MSESPLLKSKIQFFRQKGKEKKNEKDPACKGSERSTNIPSSVSEMGSGLSEETKTPPIKSLMRLLKKTSMENKTSGPTSRQPLCPEHWTPSRLKSTSISGCSGENLSDMKIHDTKDEDASGTTETRNKVLTQDFYAFNEKIFQLTLKKIDRMKVDRSYQSEYRYAVLKHIYEQTLLRRVYYTKILEEEYNREQELGRRHHTSRHFR</sequence>
<feature type="compositionally biased region" description="Basic and acidic residues" evidence="1">
    <location>
        <begin position="21"/>
        <end position="33"/>
    </location>
</feature>
<dbReference type="AlphaFoldDB" id="A0A098VRE8"/>
<dbReference type="GeneID" id="25259514"/>
<reference evidence="2 3" key="1">
    <citation type="submission" date="2014-04" db="EMBL/GenBank/DDBJ databases">
        <title>A new species of microsporidia sheds light on the evolution of extreme parasitism.</title>
        <authorList>
            <person name="Haag K.L."/>
            <person name="James T.Y."/>
            <person name="Larsson R."/>
            <person name="Schaer T.M."/>
            <person name="Refardt D."/>
            <person name="Pombert J.-F."/>
            <person name="Ebert D."/>
        </authorList>
    </citation>
    <scope>NUCLEOTIDE SEQUENCE [LARGE SCALE GENOMIC DNA]</scope>
    <source>
        <strain evidence="2 3">UGP3</strain>
        <tissue evidence="2">Spores</tissue>
    </source>
</reference>
<feature type="region of interest" description="Disordered" evidence="1">
    <location>
        <begin position="1"/>
        <end position="100"/>
    </location>
</feature>
<dbReference type="VEuPathDB" id="MicrosporidiaDB:DI09_30p230"/>
<evidence type="ECO:0000256" key="1">
    <source>
        <dbReference type="SAM" id="MobiDB-lite"/>
    </source>
</evidence>
<dbReference type="HOGENOM" id="CLU_1332220_0_0_1"/>
<accession>A0A098VRE8</accession>